<accession>A0A0P6YHC9</accession>
<dbReference type="AlphaFoldDB" id="A0A0P6YHC9"/>
<sequence length="126" mass="14837">MQILTIFDPNQYVINIIAGIDQFKSIRINNLSKDMIMNYQPEPNQANQLGIIYVGIPAVISEMQYLSICHPKFFYILDRDDPLRKQSPLGGERFLPWSIGYFFYLFDRDDKYGIEHRLVTYFFGRG</sequence>
<dbReference type="RefSeq" id="WP_054532575.1">
    <property type="nucleotide sequence ID" value="NZ_LGKP01000004.1"/>
</dbReference>
<dbReference type="EMBL" id="LGKP01000004">
    <property type="protein sequence ID" value="KPL91628.1"/>
    <property type="molecule type" value="Genomic_DNA"/>
</dbReference>
<gene>
    <name evidence="1" type="ORF">SE18_01105</name>
</gene>
<evidence type="ECO:0000313" key="2">
    <source>
        <dbReference type="Proteomes" id="UP000050277"/>
    </source>
</evidence>
<reference evidence="1 2" key="1">
    <citation type="submission" date="2015-07" db="EMBL/GenBank/DDBJ databases">
        <title>Whole genome sequence of Herpetosiphon geysericola DSM 7119.</title>
        <authorList>
            <person name="Hemp J."/>
            <person name="Ward L.M."/>
            <person name="Pace L.A."/>
            <person name="Fischer W.W."/>
        </authorList>
    </citation>
    <scope>NUCLEOTIDE SEQUENCE [LARGE SCALE GENOMIC DNA]</scope>
    <source>
        <strain evidence="1 2">DSM 7119</strain>
    </source>
</reference>
<comment type="caution">
    <text evidence="1">The sequence shown here is derived from an EMBL/GenBank/DDBJ whole genome shotgun (WGS) entry which is preliminary data.</text>
</comment>
<name>A0A0P6YHC9_9CHLR</name>
<organism evidence="1 2">
    <name type="scientific">Herpetosiphon geysericola</name>
    <dbReference type="NCBI Taxonomy" id="70996"/>
    <lineage>
        <taxon>Bacteria</taxon>
        <taxon>Bacillati</taxon>
        <taxon>Chloroflexota</taxon>
        <taxon>Chloroflexia</taxon>
        <taxon>Herpetosiphonales</taxon>
        <taxon>Herpetosiphonaceae</taxon>
        <taxon>Herpetosiphon</taxon>
    </lineage>
</organism>
<keyword evidence="2" id="KW-1185">Reference proteome</keyword>
<protein>
    <submittedName>
        <fullName evidence="1">Uncharacterized protein</fullName>
    </submittedName>
</protein>
<evidence type="ECO:0000313" key="1">
    <source>
        <dbReference type="EMBL" id="KPL91628.1"/>
    </source>
</evidence>
<proteinExistence type="predicted"/>
<dbReference type="Proteomes" id="UP000050277">
    <property type="component" value="Unassembled WGS sequence"/>
</dbReference>